<keyword evidence="2" id="KW-1185">Reference proteome</keyword>
<gene>
    <name evidence="1" type="ORF">TRICI_006439</name>
</gene>
<comment type="caution">
    <text evidence="1">The sequence shown here is derived from an EMBL/GenBank/DDBJ whole genome shotgun (WGS) entry which is preliminary data.</text>
</comment>
<organism evidence="1 2">
    <name type="scientific">Trichomonascus ciferrii</name>
    <dbReference type="NCBI Taxonomy" id="44093"/>
    <lineage>
        <taxon>Eukaryota</taxon>
        <taxon>Fungi</taxon>
        <taxon>Dikarya</taxon>
        <taxon>Ascomycota</taxon>
        <taxon>Saccharomycotina</taxon>
        <taxon>Dipodascomycetes</taxon>
        <taxon>Dipodascales</taxon>
        <taxon>Trichomonascaceae</taxon>
        <taxon>Trichomonascus</taxon>
        <taxon>Trichomonascus ciferrii complex</taxon>
    </lineage>
</organism>
<accession>A0A642UNS7</accession>
<dbReference type="AlphaFoldDB" id="A0A642UNS7"/>
<dbReference type="VEuPathDB" id="FungiDB:TRICI_006439"/>
<proteinExistence type="predicted"/>
<name>A0A642UNS7_9ASCO</name>
<dbReference type="EMBL" id="SWFS01000535">
    <property type="protein sequence ID" value="KAA8898856.1"/>
    <property type="molecule type" value="Genomic_DNA"/>
</dbReference>
<reference evidence="1" key="1">
    <citation type="journal article" date="2019" name="G3 (Bethesda)">
        <title>Genome Assemblies of Two Rare Opportunistic Yeast Pathogens: Diutina rugosa (syn. Candida rugosa) and Trichomonascus ciferrii (syn. Candida ciferrii).</title>
        <authorList>
            <person name="Mixao V."/>
            <person name="Saus E."/>
            <person name="Hansen A.P."/>
            <person name="Lass-Florl C."/>
            <person name="Gabaldon T."/>
        </authorList>
    </citation>
    <scope>NUCLEOTIDE SEQUENCE</scope>
    <source>
        <strain evidence="1">CBS 4856</strain>
    </source>
</reference>
<sequence length="104" mass="11728">MDQETVAEAELLKENEQTVLEFNAALEYCAGRKRRRKGDLDLVLNSNNTSKHSEGARRNTIRTNDRWSKIWSGICMKVIFSWPTHTGNLSLAGGIAIPDKIINL</sequence>
<evidence type="ECO:0000313" key="1">
    <source>
        <dbReference type="EMBL" id="KAA8898856.1"/>
    </source>
</evidence>
<protein>
    <submittedName>
        <fullName evidence="1">Uncharacterized protein</fullName>
    </submittedName>
</protein>
<dbReference type="Proteomes" id="UP000761534">
    <property type="component" value="Unassembled WGS sequence"/>
</dbReference>
<evidence type="ECO:0000313" key="2">
    <source>
        <dbReference type="Proteomes" id="UP000761534"/>
    </source>
</evidence>